<keyword evidence="2" id="KW-1185">Reference proteome</keyword>
<dbReference type="OrthoDB" id="10018871at2"/>
<accession>A0A110B3P1</accession>
<gene>
    <name evidence="1" type="ORF">MgSA37_03851</name>
</gene>
<proteinExistence type="predicted"/>
<evidence type="ECO:0000313" key="1">
    <source>
        <dbReference type="EMBL" id="BAU55660.1"/>
    </source>
</evidence>
<dbReference type="EMBL" id="AP017313">
    <property type="protein sequence ID" value="BAU55660.1"/>
    <property type="molecule type" value="Genomic_DNA"/>
</dbReference>
<organism evidence="1 2">
    <name type="scientific">Mucilaginibacter gotjawali</name>
    <dbReference type="NCBI Taxonomy" id="1550579"/>
    <lineage>
        <taxon>Bacteria</taxon>
        <taxon>Pseudomonadati</taxon>
        <taxon>Bacteroidota</taxon>
        <taxon>Sphingobacteriia</taxon>
        <taxon>Sphingobacteriales</taxon>
        <taxon>Sphingobacteriaceae</taxon>
        <taxon>Mucilaginibacter</taxon>
    </lineage>
</organism>
<protein>
    <submittedName>
        <fullName evidence="1">Uncharacterized protein</fullName>
    </submittedName>
</protein>
<sequence>MSNRKILHQQQDFSIGQIFGAVIVALGIITILGCGIYEIWENGCADQKAVSSVMSIGFLLAMLGMAFFFPDLLKSKRDGTTSSMRMAVFMIVAVFVFLVVKISWTCPSLKDFQLDSTWAYVIAAALGAKTVQSFSENRNITSTSSNIATTNNDSNKDIPLHDLTTIDAPPPTTIPAHILKK</sequence>
<dbReference type="KEGG" id="mgot:MgSA37_03851"/>
<name>A0A110B3P1_9SPHI</name>
<evidence type="ECO:0000313" key="2">
    <source>
        <dbReference type="Proteomes" id="UP000218263"/>
    </source>
</evidence>
<dbReference type="PROSITE" id="PS51257">
    <property type="entry name" value="PROKAR_LIPOPROTEIN"/>
    <property type="match status" value="1"/>
</dbReference>
<dbReference type="RefSeq" id="WP_096354062.1">
    <property type="nucleotide sequence ID" value="NZ_AP017313.1"/>
</dbReference>
<dbReference type="Proteomes" id="UP000218263">
    <property type="component" value="Chromosome"/>
</dbReference>
<dbReference type="AlphaFoldDB" id="A0A110B3P1"/>
<reference evidence="1 2" key="1">
    <citation type="submission" date="2015-12" db="EMBL/GenBank/DDBJ databases">
        <title>Genome sequence of Mucilaginibacter gotjawali.</title>
        <authorList>
            <person name="Lee J.S."/>
            <person name="Lee K.C."/>
            <person name="Kim K.K."/>
            <person name="Lee B.W."/>
        </authorList>
    </citation>
    <scope>NUCLEOTIDE SEQUENCE [LARGE SCALE GENOMIC DNA]</scope>
    <source>
        <strain evidence="1 2">SA3-7</strain>
    </source>
</reference>